<dbReference type="EMBL" id="CADDAV010000001">
    <property type="protein sequence ID" value="CAB0579686.1"/>
    <property type="molecule type" value="Genomic_DNA"/>
</dbReference>
<organism evidence="1 2">
    <name type="scientific">Corynebacterium diphtheriae</name>
    <dbReference type="NCBI Taxonomy" id="1717"/>
    <lineage>
        <taxon>Bacteria</taxon>
        <taxon>Bacillati</taxon>
        <taxon>Actinomycetota</taxon>
        <taxon>Actinomycetes</taxon>
        <taxon>Mycobacteriales</taxon>
        <taxon>Corynebacteriaceae</taxon>
        <taxon>Corynebacterium</taxon>
    </lineage>
</organism>
<dbReference type="AlphaFoldDB" id="A0A811G7Z0"/>
<evidence type="ECO:0000313" key="1">
    <source>
        <dbReference type="EMBL" id="CAB0579686.1"/>
    </source>
</evidence>
<comment type="caution">
    <text evidence="1">The sequence shown here is derived from an EMBL/GenBank/DDBJ whole genome shotgun (WGS) entry which is preliminary data.</text>
</comment>
<gene>
    <name evidence="1" type="ORF">CIP107547_00189</name>
</gene>
<dbReference type="Proteomes" id="UP000480222">
    <property type="component" value="Unassembled WGS sequence"/>
</dbReference>
<accession>A0A811G7Z0</accession>
<name>A0A811G7Z0_CORDP</name>
<evidence type="ECO:0000313" key="2">
    <source>
        <dbReference type="Proteomes" id="UP000480222"/>
    </source>
</evidence>
<protein>
    <submittedName>
        <fullName evidence="1">Uncharacterized protein</fullName>
    </submittedName>
</protein>
<reference evidence="1 2" key="1">
    <citation type="submission" date="2020-02" db="EMBL/GenBank/DDBJ databases">
        <authorList>
            <person name="Brisse S."/>
        </authorList>
    </citation>
    <scope>NUCLEOTIDE SEQUENCE [LARGE SCALE GENOMIC DNA]</scope>
    <source>
        <strain evidence="1">CIP107547</strain>
    </source>
</reference>
<sequence length="52" mass="5970">MLGRQLLDNDSDVTRGVLYNRVLRFYDRGGKITNNVCVVLDPVYDLLLKEQA</sequence>
<proteinExistence type="predicted"/>